<proteinExistence type="predicted"/>
<keyword evidence="2" id="KW-1185">Reference proteome</keyword>
<comment type="caution">
    <text evidence="1">The sequence shown here is derived from an EMBL/GenBank/DDBJ whole genome shotgun (WGS) entry which is preliminary data.</text>
</comment>
<protein>
    <submittedName>
        <fullName evidence="1">Uncharacterized protein</fullName>
    </submittedName>
</protein>
<dbReference type="Proteomes" id="UP001301728">
    <property type="component" value="Unassembled WGS sequence"/>
</dbReference>
<organism evidence="1 2">
    <name type="scientific">Limnoraphis robusta CCNP1315</name>
    <dbReference type="NCBI Taxonomy" id="3110306"/>
    <lineage>
        <taxon>Bacteria</taxon>
        <taxon>Bacillati</taxon>
        <taxon>Cyanobacteriota</taxon>
        <taxon>Cyanophyceae</taxon>
        <taxon>Oscillatoriophycideae</taxon>
        <taxon>Oscillatoriales</taxon>
        <taxon>Sirenicapillariaceae</taxon>
        <taxon>Limnoraphis</taxon>
    </lineage>
</organism>
<accession>A0ABU5U6Y5</accession>
<evidence type="ECO:0000313" key="2">
    <source>
        <dbReference type="Proteomes" id="UP001301728"/>
    </source>
</evidence>
<evidence type="ECO:0000313" key="1">
    <source>
        <dbReference type="EMBL" id="MEA5522983.1"/>
    </source>
</evidence>
<dbReference type="EMBL" id="JAYGHT010000197">
    <property type="protein sequence ID" value="MEA5522983.1"/>
    <property type="molecule type" value="Genomic_DNA"/>
</dbReference>
<reference evidence="1 2" key="1">
    <citation type="submission" date="2023-12" db="EMBL/GenBank/DDBJ databases">
        <title>Baltic Sea Cyanobacteria.</title>
        <authorList>
            <person name="Delbaje E."/>
            <person name="Fewer D.P."/>
            <person name="Shishido T.K."/>
        </authorList>
    </citation>
    <scope>NUCLEOTIDE SEQUENCE [LARGE SCALE GENOMIC DNA]</scope>
    <source>
        <strain evidence="1 2">CCNP 1315</strain>
    </source>
</reference>
<gene>
    <name evidence="1" type="ORF">VB854_29050</name>
</gene>
<sequence length="1010" mass="116648">MVNTLQEGDNGLVRVNYSDLFTKILQLLQNQQTKNPFSLSQDNNRLLIDLDEIAFQVASTTVENPLGGSGSSAKSATVNLSRGFKSHFISQVQQIRDGLKQHIESLLTTGSEAIDLEKFIENLATDINQFKSKSNQINFRYNFEKKYDNLQKQRLSLQSKTASSDPLLKFHKLTITIENTGKFDEQLQASLKNFIGLSFSPDQQEDLNYILEYLVEDLKSHTSDLYRLRRLMDTEALGKVQREAKIKYLEFLKEHLGNHKDIIYLEDFIRRLRLIEDYINDIDKVDGYYDVNYAGISLNYRTIFSESNAFDELPIIPLIVGYLGETKDEHQGRQQFIFGLKLKLGGKVQARGGKPVIDYNLNLLYPNSKEHQEELQSPFKKEFFVKKVLRLTLLYYFVFATIDPSTEGYTPESDLEYDPRKTFEEKVLPILQGSDENKKKSILRGIKRGVETYQASNKIEKLKTMLLTILERKSILQPRSYPIHISLKKGILEEDFSTISKDSNFFQSVLRENPKAALKYISVDSANVNTTSLCTLTANIQISEIHYFSTNESQSFSMEYDLSEVYTIPVLLVPQEDQCRGIYKKSFDKQKLLVFNYNHERLRKEIFHNLESHQAFVYQVTFALLAYISLKILLDASKRRLFIPILRWHLNDKQEPSPEEKFFRSMFAVLSHLLNEKHHFNSQGLYIKDIKPYKVSNALSSLYSVLPKIFRLSQSSTKPTLDKLAIIVVSSRECDRAKSSDYKIANLMGEMIEVQRQDDGSIRLYMIGTFSDNYNSQEIHSRPDILIDEFDRLYQQGFRQVLYIAKSPYSTTLKMTKTEEDEELYFMKKAVLRHLKGQREDMKIYPIFYDKYYAVKLQNLTASSLYIQDVAELETLVKDPSKQAVVFFNLFNGIQVGNEKNYNGVISYATLLNLYEGVLDDQDIREGLIYDTPLKNEILQMLTLYHFSRYEAGSTKINLKLDPHENLIGDDSVGALSIFKHMTGGVKFNSLAFLTEVRKALNVQPESEET</sequence>
<dbReference type="RefSeq" id="WP_323221459.1">
    <property type="nucleotide sequence ID" value="NZ_JAYGHT010000197.1"/>
</dbReference>
<name>A0ABU5U6Y5_9CYAN</name>